<dbReference type="Gene3D" id="3.30.200.20">
    <property type="entry name" value="Phosphorylase Kinase, domain 1"/>
    <property type="match status" value="1"/>
</dbReference>
<dbReference type="Gene3D" id="3.90.1200.10">
    <property type="match status" value="1"/>
</dbReference>
<dbReference type="PANTHER" id="PTHR34273:SF2">
    <property type="entry name" value="METHYLTHIORIBOSE KINASE"/>
    <property type="match status" value="1"/>
</dbReference>
<evidence type="ECO:0000256" key="5">
    <source>
        <dbReference type="ARBA" id="ARBA00022840"/>
    </source>
</evidence>
<dbReference type="InterPro" id="IPR002575">
    <property type="entry name" value="Aminoglycoside_PTrfase"/>
</dbReference>
<keyword evidence="2 7" id="KW-0808">Transferase</keyword>
<sequence length="342" mass="38776">MHLDTQQLPTLQDYLRRLGWLDNQEIISSVETPGKENLNYTIRVTTPFRSLIIKQSREYFEANPALAAPANRAVIEGRFYQEIQPIPMLASAMPLLMGVDRENNILVLEDLGNVRDYTFLYEPDQFLSEADTLTLTNYLSELHYHFTTQVPDPIFANPDMRLLNHEKIFSFPFLQANSVDLDTVQPGLAELALPYKRDMALKKVVRQLGQVYLADSFPAQSGQSYQAASTKTLLHGDFHPGSWLQTQQGHIKLIDPGFCFYGPAEFDLGVLIAHLMIAQQPSTTLDTVLTSYLKPAGFDETLRQRFTGVEIMRRLIGAAQLPLSLSIDQKRSLLDESRQMLQ</sequence>
<dbReference type="PANTHER" id="PTHR34273">
    <property type="entry name" value="METHYLTHIORIBOSE KINASE"/>
    <property type="match status" value="1"/>
</dbReference>
<evidence type="ECO:0000259" key="6">
    <source>
        <dbReference type="Pfam" id="PF01636"/>
    </source>
</evidence>
<evidence type="ECO:0000313" key="8">
    <source>
        <dbReference type="Proteomes" id="UP000232883"/>
    </source>
</evidence>
<dbReference type="Proteomes" id="UP000232883">
    <property type="component" value="Chromosome"/>
</dbReference>
<evidence type="ECO:0000256" key="2">
    <source>
        <dbReference type="ARBA" id="ARBA00022679"/>
    </source>
</evidence>
<keyword evidence="5" id="KW-0067">ATP-binding</keyword>
<evidence type="ECO:0000256" key="4">
    <source>
        <dbReference type="ARBA" id="ARBA00022777"/>
    </source>
</evidence>
<comment type="similarity">
    <text evidence="1">Belongs to the methylthioribose kinase family.</text>
</comment>
<gene>
    <name evidence="7" type="ORF">CWM47_11120</name>
</gene>
<keyword evidence="3" id="KW-0547">Nucleotide-binding</keyword>
<evidence type="ECO:0000256" key="3">
    <source>
        <dbReference type="ARBA" id="ARBA00022741"/>
    </source>
</evidence>
<dbReference type="RefSeq" id="WP_100988044.1">
    <property type="nucleotide sequence ID" value="NZ_CP025096.1"/>
</dbReference>
<dbReference type="AlphaFoldDB" id="A0A2K8YXG5"/>
<feature type="domain" description="Aminoglycoside phosphotransferase" evidence="6">
    <location>
        <begin position="228"/>
        <end position="282"/>
    </location>
</feature>
<evidence type="ECO:0000313" key="7">
    <source>
        <dbReference type="EMBL" id="AUD02326.1"/>
    </source>
</evidence>
<dbReference type="EMBL" id="CP025096">
    <property type="protein sequence ID" value="AUD02326.1"/>
    <property type="molecule type" value="Genomic_DNA"/>
</dbReference>
<evidence type="ECO:0000256" key="1">
    <source>
        <dbReference type="ARBA" id="ARBA00010165"/>
    </source>
</evidence>
<reference evidence="7 8" key="1">
    <citation type="submission" date="2017-11" db="EMBL/GenBank/DDBJ databases">
        <title>Taxonomic description and genome sequences of Spirosoma HA7 sp. nov., isolated from pollen microhabitat of Corylus avellana.</title>
        <authorList>
            <person name="Ambika Manirajan B."/>
            <person name="Suarez C."/>
            <person name="Ratering S."/>
            <person name="Geissler-Plaum R."/>
            <person name="Cardinale M."/>
            <person name="Sylvia S."/>
        </authorList>
    </citation>
    <scope>NUCLEOTIDE SEQUENCE [LARGE SCALE GENOMIC DNA]</scope>
    <source>
        <strain evidence="7 8">HA7</strain>
    </source>
</reference>
<accession>A0A2K8YXG5</accession>
<protein>
    <submittedName>
        <fullName evidence="7">Aminoglycoside phosphotransferase</fullName>
    </submittedName>
</protein>
<keyword evidence="8" id="KW-1185">Reference proteome</keyword>
<name>A0A2K8YXG5_9BACT</name>
<dbReference type="OrthoDB" id="9777791at2"/>
<dbReference type="GO" id="GO:0005524">
    <property type="term" value="F:ATP binding"/>
    <property type="evidence" value="ECO:0007669"/>
    <property type="project" value="UniProtKB-KW"/>
</dbReference>
<proteinExistence type="inferred from homology"/>
<dbReference type="Pfam" id="PF01636">
    <property type="entry name" value="APH"/>
    <property type="match status" value="1"/>
</dbReference>
<dbReference type="SUPFAM" id="SSF56112">
    <property type="entry name" value="Protein kinase-like (PK-like)"/>
    <property type="match status" value="1"/>
</dbReference>
<organism evidence="7 8">
    <name type="scientific">Spirosoma pollinicola</name>
    <dbReference type="NCBI Taxonomy" id="2057025"/>
    <lineage>
        <taxon>Bacteria</taxon>
        <taxon>Pseudomonadati</taxon>
        <taxon>Bacteroidota</taxon>
        <taxon>Cytophagia</taxon>
        <taxon>Cytophagales</taxon>
        <taxon>Cytophagaceae</taxon>
        <taxon>Spirosoma</taxon>
    </lineage>
</organism>
<dbReference type="KEGG" id="spir:CWM47_11120"/>
<dbReference type="InterPro" id="IPR011009">
    <property type="entry name" value="Kinase-like_dom_sf"/>
</dbReference>
<keyword evidence="4" id="KW-0418">Kinase</keyword>
<dbReference type="GO" id="GO:0016301">
    <property type="term" value="F:kinase activity"/>
    <property type="evidence" value="ECO:0007669"/>
    <property type="project" value="UniProtKB-KW"/>
</dbReference>